<feature type="compositionally biased region" description="Polar residues" evidence="1">
    <location>
        <begin position="847"/>
        <end position="861"/>
    </location>
</feature>
<dbReference type="EMBL" id="KB632375">
    <property type="protein sequence ID" value="ERL93868.1"/>
    <property type="molecule type" value="Genomic_DNA"/>
</dbReference>
<protein>
    <recommendedName>
        <fullName evidence="5">SEA domain-containing protein</fullName>
    </recommendedName>
</protein>
<feature type="compositionally biased region" description="Low complexity" evidence="1">
    <location>
        <begin position="782"/>
        <end position="798"/>
    </location>
</feature>
<reference evidence="3 4" key="1">
    <citation type="journal article" date="2013" name="Genome Biol.">
        <title>Draft genome of the mountain pine beetle, Dendroctonus ponderosae Hopkins, a major forest pest.</title>
        <authorList>
            <person name="Keeling C.I."/>
            <person name="Yuen M.M."/>
            <person name="Liao N.Y."/>
            <person name="Docking T.R."/>
            <person name="Chan S.K."/>
            <person name="Taylor G.A."/>
            <person name="Palmquist D.L."/>
            <person name="Jackman S.D."/>
            <person name="Nguyen A."/>
            <person name="Li M."/>
            <person name="Henderson H."/>
            <person name="Janes J.K."/>
            <person name="Zhao Y."/>
            <person name="Pandoh P."/>
            <person name="Moore R."/>
            <person name="Sperling F.A."/>
            <person name="Huber D.P."/>
            <person name="Birol I."/>
            <person name="Jones S.J."/>
            <person name="Bohlmann J."/>
        </authorList>
    </citation>
    <scope>NUCLEOTIDE SEQUENCE</scope>
</reference>
<name>U4UN36_DENPD</name>
<dbReference type="Proteomes" id="UP000030742">
    <property type="component" value="Unassembled WGS sequence"/>
</dbReference>
<dbReference type="AlphaFoldDB" id="U4UN36"/>
<accession>U4UN36</accession>
<feature type="compositionally biased region" description="Polar residues" evidence="1">
    <location>
        <begin position="262"/>
        <end position="273"/>
    </location>
</feature>
<feature type="compositionally biased region" description="Basic and acidic residues" evidence="1">
    <location>
        <begin position="150"/>
        <end position="169"/>
    </location>
</feature>
<feature type="region of interest" description="Disordered" evidence="1">
    <location>
        <begin position="262"/>
        <end position="282"/>
    </location>
</feature>
<feature type="region of interest" description="Disordered" evidence="1">
    <location>
        <begin position="740"/>
        <end position="861"/>
    </location>
</feature>
<evidence type="ECO:0000313" key="4">
    <source>
        <dbReference type="Proteomes" id="UP000030742"/>
    </source>
</evidence>
<sequence>MNDQCFPLVSAQRYFIGEEAPEDYYNSQQVLTNPQQQYYQNPSSTYYLPKQLPAHPQQPQYNQQPSARQFPFRLAQDEYVAPSTHRPDYSRVLPNHRLQQDQHAHYPSELTGNAFEPEPASKEARRLDFNKEENGEDEYLEESDYGASELNDKRAASESAAAKEDKAEAPNELDDEEYDEDDEEYEYEDEDEGVSGVRMFWHILDYVINQMSSIYQENNNLNNETKTTNEAYEVLTVKPTKPMQNGLLDGFVDVDLMDTTTQEPATSNFQSSVLPPKEDSNETRNFPELVVSVVTSKTIVNNTVISPIAYNASTVPSAEMGVSVENSTDSWIVIASVGVEDGRDSSNLTDSMHFQVQTSRSISGARYIPSTSVDQDERRQLLNEGTLSETEATILETELTSPMSSPRPKTSTESLIDKLDRVQSDLSSRVLTGGFKNDNIAIIDENLTTKVEASTEATVKKPYPQVNIRKFDAGNRAVRPTAKKSEPKRKPVAPKPLPTDQSPTTQDPLSLILQKIKPVEDISALLPPGYRIPSSEELLKSSQPVNDITNLLPPGYTPPQPATSTIKSILDVLPNEESVEDISALLPPGFKLPATTEKPLDSLATSLLSKAKPVEDISFLLPPGFKQGQPGNDLLSKAKPVQSISALLPPGYKAPSSKSKLEDNVPAALLPPGYKPGGTTEKPAMKVFSKAKPVDDISALLPPGYKAGATPPAEKSVSSILAKAQPVEDISALLPPGFKKGFSRPKVTTTPPSVNLETVSQNIPNNLLPPGFKPGPSSSEPLATSTDSSVSPSAPLSSGSGGLKIVFPSRPGGGARKTPRLTTPRGQAEDGAIKPTSPSIRKAWPVRSSTEFTGWPTPSTTPISIEKLLEAARTAFKSTSTEEPVETTSTTTTTTTTTTTPRPTTPGICVDDCDLAGTIKLVGGAKWVPELLDPNTKEYQLLANSLENIYNSSPMLKKWYRKIRIDSFRYELIYLALGEDFPSSKGFYSRILDLRSISVPYSEGSVLVDFLVEFNEIGQKVDTQQIKRLFHESLTETPQEPSNREGKALNESKAERLSLGKFEVDPKYTDFVVIPKNAYPTVGYADEVLLPQWAIAVIVIGLASLLFVIIFGATVLFNRHKNSKKSPAPLTEDMLNELNKNHMGGIETYETEDFYNMEDVWSDKHYEQKPHKKRTANSSLYDNSTANLYDSWRSQWNGQWNAYNTYYGNQHGSQHSLRRPDHDTNF</sequence>
<keyword evidence="2" id="KW-1133">Transmembrane helix</keyword>
<feature type="compositionally biased region" description="Acidic residues" evidence="1">
    <location>
        <begin position="134"/>
        <end position="144"/>
    </location>
</feature>
<gene>
    <name evidence="3" type="ORF">D910_11154</name>
</gene>
<feature type="region of interest" description="Disordered" evidence="1">
    <location>
        <begin position="470"/>
        <end position="506"/>
    </location>
</feature>
<feature type="compositionally biased region" description="Low complexity" evidence="1">
    <location>
        <begin position="878"/>
        <end position="902"/>
    </location>
</feature>
<evidence type="ECO:0000256" key="1">
    <source>
        <dbReference type="SAM" id="MobiDB-lite"/>
    </source>
</evidence>
<feature type="region of interest" description="Disordered" evidence="1">
    <location>
        <begin position="876"/>
        <end position="903"/>
    </location>
</feature>
<dbReference type="STRING" id="77166.U4UN36"/>
<keyword evidence="2" id="KW-0472">Membrane</keyword>
<proteinExistence type="predicted"/>
<feature type="region of interest" description="Disordered" evidence="1">
    <location>
        <begin position="129"/>
        <end position="192"/>
    </location>
</feature>
<feature type="transmembrane region" description="Helical" evidence="2">
    <location>
        <begin position="1093"/>
        <end position="1117"/>
    </location>
</feature>
<evidence type="ECO:0000313" key="3">
    <source>
        <dbReference type="EMBL" id="ERL93868.1"/>
    </source>
</evidence>
<evidence type="ECO:0008006" key="5">
    <source>
        <dbReference type="Google" id="ProtNLM"/>
    </source>
</evidence>
<feature type="compositionally biased region" description="Polar residues" evidence="1">
    <location>
        <begin position="746"/>
        <end position="765"/>
    </location>
</feature>
<keyword evidence="2" id="KW-0812">Transmembrane</keyword>
<organism evidence="3 4">
    <name type="scientific">Dendroctonus ponderosae</name>
    <name type="common">Mountain pine beetle</name>
    <dbReference type="NCBI Taxonomy" id="77166"/>
    <lineage>
        <taxon>Eukaryota</taxon>
        <taxon>Metazoa</taxon>
        <taxon>Ecdysozoa</taxon>
        <taxon>Arthropoda</taxon>
        <taxon>Hexapoda</taxon>
        <taxon>Insecta</taxon>
        <taxon>Pterygota</taxon>
        <taxon>Neoptera</taxon>
        <taxon>Endopterygota</taxon>
        <taxon>Coleoptera</taxon>
        <taxon>Polyphaga</taxon>
        <taxon>Cucujiformia</taxon>
        <taxon>Curculionidae</taxon>
        <taxon>Scolytinae</taxon>
        <taxon>Dendroctonus</taxon>
    </lineage>
</organism>
<dbReference type="OrthoDB" id="6162910at2759"/>
<evidence type="ECO:0000256" key="2">
    <source>
        <dbReference type="SAM" id="Phobius"/>
    </source>
</evidence>
<feature type="compositionally biased region" description="Acidic residues" evidence="1">
    <location>
        <begin position="171"/>
        <end position="192"/>
    </location>
</feature>